<keyword evidence="3" id="KW-0145">Chemotaxis</keyword>
<dbReference type="CDD" id="cd12912">
    <property type="entry name" value="PDC2_MCP_like"/>
    <property type="match status" value="1"/>
</dbReference>
<feature type="transmembrane region" description="Helical" evidence="11">
    <location>
        <begin position="7"/>
        <end position="27"/>
    </location>
</feature>
<feature type="transmembrane region" description="Helical" evidence="11">
    <location>
        <begin position="295"/>
        <end position="314"/>
    </location>
</feature>
<dbReference type="PROSITE" id="PS50111">
    <property type="entry name" value="CHEMOTAXIS_TRANSDUC_2"/>
    <property type="match status" value="1"/>
</dbReference>
<dbReference type="STRING" id="520762.AN619_16270"/>
<keyword evidence="2" id="KW-1003">Cell membrane</keyword>
<evidence type="ECO:0000259" key="12">
    <source>
        <dbReference type="PROSITE" id="PS50111"/>
    </source>
</evidence>
<evidence type="ECO:0000256" key="8">
    <source>
        <dbReference type="ARBA" id="ARBA00029447"/>
    </source>
</evidence>
<dbReference type="AlphaFoldDB" id="A0A140L506"/>
<reference evidence="14 15" key="1">
    <citation type="submission" date="2015-12" db="EMBL/GenBank/DDBJ databases">
        <title>Draft genome sequence of the thermoanaerobe Thermotalea metallivorans, an isolate from the runoff channel of the Great Artesian Basin, Australia.</title>
        <authorList>
            <person name="Patel B.K."/>
        </authorList>
    </citation>
    <scope>NUCLEOTIDE SEQUENCE [LARGE SCALE GENOMIC DNA]</scope>
    <source>
        <strain evidence="14 15">B2-1</strain>
    </source>
</reference>
<evidence type="ECO:0000259" key="13">
    <source>
        <dbReference type="PROSITE" id="PS50885"/>
    </source>
</evidence>
<feature type="domain" description="Methyl-accepting transducer" evidence="12">
    <location>
        <begin position="386"/>
        <end position="643"/>
    </location>
</feature>
<evidence type="ECO:0000256" key="11">
    <source>
        <dbReference type="SAM" id="Phobius"/>
    </source>
</evidence>
<proteinExistence type="inferred from homology"/>
<keyword evidence="15" id="KW-1185">Reference proteome</keyword>
<dbReference type="SUPFAM" id="SSF58104">
    <property type="entry name" value="Methyl-accepting chemotaxis protein (MCP) signaling domain"/>
    <property type="match status" value="1"/>
</dbReference>
<feature type="coiled-coil region" evidence="10">
    <location>
        <begin position="639"/>
        <end position="673"/>
    </location>
</feature>
<evidence type="ECO:0000256" key="1">
    <source>
        <dbReference type="ARBA" id="ARBA00004651"/>
    </source>
</evidence>
<evidence type="ECO:0000256" key="9">
    <source>
        <dbReference type="PROSITE-ProRule" id="PRU00284"/>
    </source>
</evidence>
<organism evidence="14 15">
    <name type="scientific">Thermotalea metallivorans</name>
    <dbReference type="NCBI Taxonomy" id="520762"/>
    <lineage>
        <taxon>Bacteria</taxon>
        <taxon>Bacillati</taxon>
        <taxon>Bacillota</taxon>
        <taxon>Clostridia</taxon>
        <taxon>Peptostreptococcales</taxon>
        <taxon>Thermotaleaceae</taxon>
        <taxon>Thermotalea</taxon>
    </lineage>
</organism>
<dbReference type="SMART" id="SM00304">
    <property type="entry name" value="HAMP"/>
    <property type="match status" value="1"/>
</dbReference>
<dbReference type="OrthoDB" id="1062at2"/>
<keyword evidence="10" id="KW-0175">Coiled coil</keyword>
<dbReference type="Pfam" id="PF00672">
    <property type="entry name" value="HAMP"/>
    <property type="match status" value="1"/>
</dbReference>
<dbReference type="PANTHER" id="PTHR32089:SF112">
    <property type="entry name" value="LYSOZYME-LIKE PROTEIN-RELATED"/>
    <property type="match status" value="1"/>
</dbReference>
<dbReference type="EMBL" id="LOEE01000032">
    <property type="protein sequence ID" value="KXG75631.1"/>
    <property type="molecule type" value="Genomic_DNA"/>
</dbReference>
<keyword evidence="6 11" id="KW-0472">Membrane</keyword>
<dbReference type="SUPFAM" id="SSF103190">
    <property type="entry name" value="Sensory domain-like"/>
    <property type="match status" value="1"/>
</dbReference>
<dbReference type="GO" id="GO:0006935">
    <property type="term" value="P:chemotaxis"/>
    <property type="evidence" value="ECO:0007669"/>
    <property type="project" value="UniProtKB-KW"/>
</dbReference>
<keyword evidence="7 9" id="KW-0807">Transducer</keyword>
<dbReference type="InterPro" id="IPR033479">
    <property type="entry name" value="dCache_1"/>
</dbReference>
<evidence type="ECO:0000313" key="15">
    <source>
        <dbReference type="Proteomes" id="UP000070456"/>
    </source>
</evidence>
<evidence type="ECO:0000256" key="5">
    <source>
        <dbReference type="ARBA" id="ARBA00022989"/>
    </source>
</evidence>
<dbReference type="CDD" id="cd06225">
    <property type="entry name" value="HAMP"/>
    <property type="match status" value="1"/>
</dbReference>
<evidence type="ECO:0000313" key="14">
    <source>
        <dbReference type="EMBL" id="KXG75631.1"/>
    </source>
</evidence>
<dbReference type="GO" id="GO:0007165">
    <property type="term" value="P:signal transduction"/>
    <property type="evidence" value="ECO:0007669"/>
    <property type="project" value="UniProtKB-KW"/>
</dbReference>
<dbReference type="PROSITE" id="PS50885">
    <property type="entry name" value="HAMP"/>
    <property type="match status" value="1"/>
</dbReference>
<dbReference type="Gene3D" id="3.30.450.20">
    <property type="entry name" value="PAS domain"/>
    <property type="match status" value="1"/>
</dbReference>
<dbReference type="Proteomes" id="UP000070456">
    <property type="component" value="Unassembled WGS sequence"/>
</dbReference>
<protein>
    <submittedName>
        <fullName evidence="14">Methyl-accepting chemotaxis protein McpA</fullName>
    </submittedName>
</protein>
<comment type="similarity">
    <text evidence="8">Belongs to the methyl-accepting chemotaxis (MCP) protein family.</text>
</comment>
<sequence length="676" mass="73754">MSIRKKLPILIACFVMISMAASGIFVYREASKTILAQSEQEMLSINTRTIQTIEAVIEKVQLETKILSKEKEIVQLALAKSSGSEPANQGEIVERIREELALKVIDFGGLEYIFAADGKGVVFASSDETLMGNDYSDRDYMKKSLEGNGAVSQSVIFKSADQQVLIFSYPITVNGKTVGVLGVGVNLGDFYKYLKDIRIGNTKSSYAYLVDKKGIMLSHPDKEKIAKPVENDTIKKVIYRLNNGEKIETKVDSYDYKGKQKVVAYGVIPGTGWVLAVTGDRDEITKPVQNIMEKILWGSVVIGILVSMIGIFAARQITLPIAKIMEVMGRAAEGDLTVRSHIRRKDELGRLSESFNQMIEKISDLIQSIQQTSHGVLASSEALAATTEETSISIEEVAKTVEEVSTGAGNQAKDAEEAVVAVAALSQELDVIAKNVQESITVSQNIVRINQKGLETINGLDRSNMDSTKVSQEVMKVVAELSHKANTIGNIVETIANISEQTNLLALNAAIEAARAGDAGRGFAVVAEEVRKLAESTAQSSKGVQQIIETIRQDIHRAQETMKAAEHVVKQQNMAVANTRETFHEIVKTMEGVVENIRRIAENVDHIGASKDKVVAVIENISAVSEETAAATQQVSASTEEQTAAMEQVNALAEELNQLAQKLEEKIQAFQLSHRE</sequence>
<dbReference type="Gene3D" id="1.10.287.950">
    <property type="entry name" value="Methyl-accepting chemotaxis protein"/>
    <property type="match status" value="1"/>
</dbReference>
<dbReference type="Pfam" id="PF02743">
    <property type="entry name" value="dCache_1"/>
    <property type="match status" value="1"/>
</dbReference>
<keyword evidence="5 11" id="KW-1133">Transmembrane helix</keyword>
<keyword evidence="4 11" id="KW-0812">Transmembrane</keyword>
<dbReference type="SMART" id="SM00283">
    <property type="entry name" value="MA"/>
    <property type="match status" value="1"/>
</dbReference>
<dbReference type="CDD" id="cd12914">
    <property type="entry name" value="PDC1_DGC_like"/>
    <property type="match status" value="1"/>
</dbReference>
<name>A0A140L506_9FIRM</name>
<evidence type="ECO:0000256" key="2">
    <source>
        <dbReference type="ARBA" id="ARBA00022475"/>
    </source>
</evidence>
<dbReference type="GO" id="GO:0005886">
    <property type="term" value="C:plasma membrane"/>
    <property type="evidence" value="ECO:0007669"/>
    <property type="project" value="UniProtKB-SubCell"/>
</dbReference>
<dbReference type="InterPro" id="IPR004089">
    <property type="entry name" value="MCPsignal_dom"/>
</dbReference>
<dbReference type="InterPro" id="IPR003660">
    <property type="entry name" value="HAMP_dom"/>
</dbReference>
<evidence type="ECO:0000256" key="6">
    <source>
        <dbReference type="ARBA" id="ARBA00023136"/>
    </source>
</evidence>
<dbReference type="PATRIC" id="fig|520762.4.peg.1805"/>
<gene>
    <name evidence="14" type="primary">mcpA_1</name>
    <name evidence="14" type="ORF">AN619_16270</name>
</gene>
<dbReference type="Pfam" id="PF00015">
    <property type="entry name" value="MCPsignal"/>
    <property type="match status" value="1"/>
</dbReference>
<dbReference type="RefSeq" id="WP_068556218.1">
    <property type="nucleotide sequence ID" value="NZ_LOEE01000032.1"/>
</dbReference>
<comment type="subcellular location">
    <subcellularLocation>
        <location evidence="1">Cell membrane</location>
        <topology evidence="1">Multi-pass membrane protein</topology>
    </subcellularLocation>
</comment>
<dbReference type="PANTHER" id="PTHR32089">
    <property type="entry name" value="METHYL-ACCEPTING CHEMOTAXIS PROTEIN MCPB"/>
    <property type="match status" value="1"/>
</dbReference>
<evidence type="ECO:0000256" key="3">
    <source>
        <dbReference type="ARBA" id="ARBA00022500"/>
    </source>
</evidence>
<feature type="domain" description="HAMP" evidence="13">
    <location>
        <begin position="315"/>
        <end position="367"/>
    </location>
</feature>
<accession>A0A140L506</accession>
<dbReference type="InterPro" id="IPR029151">
    <property type="entry name" value="Sensor-like_sf"/>
</dbReference>
<comment type="caution">
    <text evidence="14">The sequence shown here is derived from an EMBL/GenBank/DDBJ whole genome shotgun (WGS) entry which is preliminary data.</text>
</comment>
<evidence type="ECO:0000256" key="10">
    <source>
        <dbReference type="SAM" id="Coils"/>
    </source>
</evidence>
<evidence type="ECO:0000256" key="4">
    <source>
        <dbReference type="ARBA" id="ARBA00022692"/>
    </source>
</evidence>
<evidence type="ECO:0000256" key="7">
    <source>
        <dbReference type="ARBA" id="ARBA00023224"/>
    </source>
</evidence>